<dbReference type="InterPro" id="IPR050767">
    <property type="entry name" value="Sel1_AlgK"/>
</dbReference>
<dbReference type="SMART" id="SM00671">
    <property type="entry name" value="SEL1"/>
    <property type="match status" value="4"/>
</dbReference>
<dbReference type="SUPFAM" id="SSF56112">
    <property type="entry name" value="Protein kinase-like (PK-like)"/>
    <property type="match status" value="1"/>
</dbReference>
<dbReference type="Gene3D" id="1.10.510.10">
    <property type="entry name" value="Transferase(Phosphotransferase) domain 1"/>
    <property type="match status" value="1"/>
</dbReference>
<accession>A0A2P4PGL5</accession>
<dbReference type="Proteomes" id="UP000018888">
    <property type="component" value="Unassembled WGS sequence"/>
</dbReference>
<reference evidence="3 4" key="1">
    <citation type="journal article" date="2013" name="Proc. Natl. Acad. Sci. U.S.A.">
        <title>Genome of an arbuscular mycorrhizal fungus provides insight into the oldest plant symbiosis.</title>
        <authorList>
            <person name="Tisserant E."/>
            <person name="Malbreil M."/>
            <person name="Kuo A."/>
            <person name="Kohler A."/>
            <person name="Symeonidi A."/>
            <person name="Balestrini R."/>
            <person name="Charron P."/>
            <person name="Duensing N."/>
            <person name="Frei Dit Frey N."/>
            <person name="Gianinazzi-Pearson V."/>
            <person name="Gilbert L.B."/>
            <person name="Handa Y."/>
            <person name="Herr J.R."/>
            <person name="Hijri M."/>
            <person name="Koul R."/>
            <person name="Kawaguchi M."/>
            <person name="Krajinski F."/>
            <person name="Lammers P.J."/>
            <person name="Masclaux F.G."/>
            <person name="Murat C."/>
            <person name="Morin E."/>
            <person name="Ndikumana S."/>
            <person name="Pagni M."/>
            <person name="Petitpierre D."/>
            <person name="Requena N."/>
            <person name="Rosikiewicz P."/>
            <person name="Riley R."/>
            <person name="Saito K."/>
            <person name="San Clemente H."/>
            <person name="Shapiro H."/>
            <person name="van Tuinen D."/>
            <person name="Becard G."/>
            <person name="Bonfante P."/>
            <person name="Paszkowski U."/>
            <person name="Shachar-Hill Y.Y."/>
            <person name="Tuskan G.A."/>
            <person name="Young P.W."/>
            <person name="Sanders I.R."/>
            <person name="Henrissat B."/>
            <person name="Rensing S.A."/>
            <person name="Grigoriev I.V."/>
            <person name="Corradi N."/>
            <person name="Roux C."/>
            <person name="Martin F."/>
        </authorList>
    </citation>
    <scope>NUCLEOTIDE SEQUENCE [LARGE SCALE GENOMIC DNA]</scope>
    <source>
        <strain evidence="3 4">DAOM 197198</strain>
    </source>
</reference>
<evidence type="ECO:0000259" key="2">
    <source>
        <dbReference type="SMART" id="SM00219"/>
    </source>
</evidence>
<dbReference type="InterPro" id="IPR011990">
    <property type="entry name" value="TPR-like_helical_dom_sf"/>
</dbReference>
<feature type="domain" description="Tyrosine-protein kinase catalytic" evidence="2">
    <location>
        <begin position="37"/>
        <end position="201"/>
    </location>
</feature>
<dbReference type="VEuPathDB" id="FungiDB:RhiirFUN_021669"/>
<dbReference type="InterPro" id="IPR011009">
    <property type="entry name" value="Kinase-like_dom_sf"/>
</dbReference>
<dbReference type="EMBL" id="AUPC02000238">
    <property type="protein sequence ID" value="POG64538.1"/>
    <property type="molecule type" value="Genomic_DNA"/>
</dbReference>
<dbReference type="SMART" id="SM00219">
    <property type="entry name" value="TyrKc"/>
    <property type="match status" value="1"/>
</dbReference>
<dbReference type="InterPro" id="IPR006597">
    <property type="entry name" value="Sel1-like"/>
</dbReference>
<dbReference type="Gene3D" id="1.25.40.10">
    <property type="entry name" value="Tetratricopeptide repeat domain"/>
    <property type="match status" value="1"/>
</dbReference>
<evidence type="ECO:0000256" key="1">
    <source>
        <dbReference type="ARBA" id="ARBA00038101"/>
    </source>
</evidence>
<comment type="caution">
    <text evidence="3">The sequence shown here is derived from an EMBL/GenBank/DDBJ whole genome shotgun (WGS) entry which is preliminary data.</text>
</comment>
<comment type="similarity">
    <text evidence="1">Belongs to the sel-1 family.</text>
</comment>
<name>A0A2P4PGL5_RHIID</name>
<proteinExistence type="inferred from homology"/>
<dbReference type="PANTHER" id="PTHR11102">
    <property type="entry name" value="SEL-1-LIKE PROTEIN"/>
    <property type="match status" value="1"/>
</dbReference>
<organism evidence="3 4">
    <name type="scientific">Rhizophagus irregularis (strain DAOM 181602 / DAOM 197198 / MUCL 43194)</name>
    <name type="common">Arbuscular mycorrhizal fungus</name>
    <name type="synonym">Glomus intraradices</name>
    <dbReference type="NCBI Taxonomy" id="747089"/>
    <lineage>
        <taxon>Eukaryota</taxon>
        <taxon>Fungi</taxon>
        <taxon>Fungi incertae sedis</taxon>
        <taxon>Mucoromycota</taxon>
        <taxon>Glomeromycotina</taxon>
        <taxon>Glomeromycetes</taxon>
        <taxon>Glomerales</taxon>
        <taxon>Glomeraceae</taxon>
        <taxon>Rhizophagus</taxon>
    </lineage>
</organism>
<dbReference type="InterPro" id="IPR020635">
    <property type="entry name" value="Tyr_kinase_cat_dom"/>
</dbReference>
<dbReference type="GO" id="GO:0004713">
    <property type="term" value="F:protein tyrosine kinase activity"/>
    <property type="evidence" value="ECO:0007669"/>
    <property type="project" value="InterPro"/>
</dbReference>
<dbReference type="PANTHER" id="PTHR11102:SF160">
    <property type="entry name" value="ERAD-ASSOCIATED E3 UBIQUITIN-PROTEIN LIGASE COMPONENT HRD3"/>
    <property type="match status" value="1"/>
</dbReference>
<evidence type="ECO:0000313" key="3">
    <source>
        <dbReference type="EMBL" id="POG64538.1"/>
    </source>
</evidence>
<gene>
    <name evidence="3" type="ORF">GLOIN_2v1782798</name>
</gene>
<sequence>MEDPCFNNVSDEMILSNCVPRFVKSTESNIKACLQRLSDGLKLVPEHSEKSFVTLKEIVKELELQRHVDFHNNIIRFYGITKHESSTENIFNPTKNYLLHSCSVLIHQDFIKLADFGLSKRIDEASKSQSKLFGMVPYIDPKWKTPFHEEKYDFSLMYKISQGRRETTVPNTPNDYSNLYTECWNNEPSKQPAMHEVVNKLSIFISNSDNITIYQQNDIVSVPVPNEKNTTPNSTGNSLHGELFNMNISEVDRIFTNERINENITSEINEIVDFIFEEVNKESIFFLGYFNYTGIGTTKDKEKAYNLFINASENNYILAQYYVGECYRFGIKKDLKLAAYWYKKAANNGNLKVMHNLGHLYINGDSVDKNNQRAFELFKQSAEGEFSGGITMLAYRYRDMMAKFILAVMYEKGDGIEKDLNLLEHRHGNFKH</sequence>
<keyword evidence="4" id="KW-1185">Reference proteome</keyword>
<evidence type="ECO:0000313" key="4">
    <source>
        <dbReference type="Proteomes" id="UP000018888"/>
    </source>
</evidence>
<dbReference type="Pfam" id="PF08238">
    <property type="entry name" value="Sel1"/>
    <property type="match status" value="4"/>
</dbReference>
<protein>
    <recommendedName>
        <fullName evidence="2">Tyrosine-protein kinase catalytic domain-containing protein</fullName>
    </recommendedName>
</protein>
<reference evidence="3 4" key="2">
    <citation type="journal article" date="2018" name="New Phytol.">
        <title>High intraspecific genome diversity in the model arbuscular mycorrhizal symbiont Rhizophagus irregularis.</title>
        <authorList>
            <person name="Chen E.C.H."/>
            <person name="Morin E."/>
            <person name="Beaudet D."/>
            <person name="Noel J."/>
            <person name="Yildirir G."/>
            <person name="Ndikumana S."/>
            <person name="Charron P."/>
            <person name="St-Onge C."/>
            <person name="Giorgi J."/>
            <person name="Kruger M."/>
            <person name="Marton T."/>
            <person name="Ropars J."/>
            <person name="Grigoriev I.V."/>
            <person name="Hainaut M."/>
            <person name="Henrissat B."/>
            <person name="Roux C."/>
            <person name="Martin F."/>
            <person name="Corradi N."/>
        </authorList>
    </citation>
    <scope>NUCLEOTIDE SEQUENCE [LARGE SCALE GENOMIC DNA]</scope>
    <source>
        <strain evidence="3 4">DAOM 197198</strain>
    </source>
</reference>
<dbReference type="AlphaFoldDB" id="A0A2P4PGL5"/>
<dbReference type="SUPFAM" id="SSF81901">
    <property type="entry name" value="HCP-like"/>
    <property type="match status" value="1"/>
</dbReference>